<dbReference type="OrthoDB" id="680637at2"/>
<protein>
    <recommendedName>
        <fullName evidence="4">DUF2905 domain-containing protein</fullName>
    </recommendedName>
</protein>
<dbReference type="PANTHER" id="PTHR36443:SF1">
    <property type="entry name" value="BSR5223 PROTEIN"/>
    <property type="match status" value="1"/>
</dbReference>
<accession>A0A2H3NL57</accession>
<reference evidence="2 3" key="1">
    <citation type="submission" date="2017-10" db="EMBL/GenBank/DDBJ databases">
        <title>Draft genome of Longimonas halophila.</title>
        <authorList>
            <person name="Goh K.M."/>
            <person name="Shamsir M.S."/>
            <person name="Lim S.W."/>
        </authorList>
    </citation>
    <scope>NUCLEOTIDE SEQUENCE [LARGE SCALE GENOMIC DNA]</scope>
    <source>
        <strain evidence="2 3">KCTC 42399</strain>
    </source>
</reference>
<dbReference type="Proteomes" id="UP000221024">
    <property type="component" value="Unassembled WGS sequence"/>
</dbReference>
<dbReference type="AlphaFoldDB" id="A0A2H3NL57"/>
<name>A0A2H3NL57_9BACT</name>
<evidence type="ECO:0008006" key="4">
    <source>
        <dbReference type="Google" id="ProtNLM"/>
    </source>
</evidence>
<dbReference type="EMBL" id="PDEP01000008">
    <property type="protein sequence ID" value="PEN06579.1"/>
    <property type="molecule type" value="Genomic_DNA"/>
</dbReference>
<keyword evidence="1" id="KW-1133">Transmembrane helix</keyword>
<evidence type="ECO:0000256" key="1">
    <source>
        <dbReference type="SAM" id="Phobius"/>
    </source>
</evidence>
<dbReference type="PANTHER" id="PTHR36443">
    <property type="entry name" value="BSR5223 PROTEIN"/>
    <property type="match status" value="1"/>
</dbReference>
<feature type="transmembrane region" description="Helical" evidence="1">
    <location>
        <begin position="50"/>
        <end position="71"/>
    </location>
</feature>
<keyword evidence="3" id="KW-1185">Reference proteome</keyword>
<gene>
    <name evidence="2" type="ORF">CRI93_09885</name>
</gene>
<evidence type="ECO:0000313" key="3">
    <source>
        <dbReference type="Proteomes" id="UP000221024"/>
    </source>
</evidence>
<dbReference type="RefSeq" id="WP_098062472.1">
    <property type="nucleotide sequence ID" value="NZ_PDEP01000008.1"/>
</dbReference>
<keyword evidence="1" id="KW-0472">Membrane</keyword>
<dbReference type="InterPro" id="IPR021320">
    <property type="entry name" value="DUF2905"/>
</dbReference>
<dbReference type="Pfam" id="PF11146">
    <property type="entry name" value="DUF2905"/>
    <property type="match status" value="1"/>
</dbReference>
<comment type="caution">
    <text evidence="2">The sequence shown here is derived from an EMBL/GenBank/DDBJ whole genome shotgun (WGS) entry which is preliminary data.</text>
</comment>
<keyword evidence="1" id="KW-0812">Transmembrane</keyword>
<proteinExistence type="predicted"/>
<sequence length="75" mass="8129">MDIPDLARLLIGSGLLLVAVGGLLWASHTVIDWGHLPGDISFETGSMRVYLPLGTMIVASVILTLLMTLLLRMLR</sequence>
<evidence type="ECO:0000313" key="2">
    <source>
        <dbReference type="EMBL" id="PEN06579.1"/>
    </source>
</evidence>
<organism evidence="2 3">
    <name type="scientific">Longimonas halophila</name>
    <dbReference type="NCBI Taxonomy" id="1469170"/>
    <lineage>
        <taxon>Bacteria</taxon>
        <taxon>Pseudomonadati</taxon>
        <taxon>Rhodothermota</taxon>
        <taxon>Rhodothermia</taxon>
        <taxon>Rhodothermales</taxon>
        <taxon>Salisaetaceae</taxon>
        <taxon>Longimonas</taxon>
    </lineage>
</organism>